<keyword evidence="3" id="KW-0472">Membrane</keyword>
<keyword evidence="4" id="KW-0732">Signal</keyword>
<organism evidence="6 7">
    <name type="scientific">Aureococcus anophagefferens</name>
    <name type="common">Harmful bloom alga</name>
    <dbReference type="NCBI Taxonomy" id="44056"/>
    <lineage>
        <taxon>Eukaryota</taxon>
        <taxon>Sar</taxon>
        <taxon>Stramenopiles</taxon>
        <taxon>Ochrophyta</taxon>
        <taxon>Pelagophyceae</taxon>
        <taxon>Pelagomonadales</taxon>
        <taxon>Pelagomonadaceae</taxon>
        <taxon>Aureococcus</taxon>
    </lineage>
</organism>
<dbReference type="PROSITE" id="PS50222">
    <property type="entry name" value="EF_HAND_2"/>
    <property type="match status" value="2"/>
</dbReference>
<evidence type="ECO:0000256" key="3">
    <source>
        <dbReference type="SAM" id="Phobius"/>
    </source>
</evidence>
<keyword evidence="7" id="KW-1185">Reference proteome</keyword>
<protein>
    <recommendedName>
        <fullName evidence="5">EF-hand domain-containing protein</fullName>
    </recommendedName>
</protein>
<evidence type="ECO:0000256" key="2">
    <source>
        <dbReference type="SAM" id="MobiDB-lite"/>
    </source>
</evidence>
<dbReference type="SMART" id="SM00054">
    <property type="entry name" value="EFh"/>
    <property type="match status" value="2"/>
</dbReference>
<feature type="chain" id="PRO_5045515401" description="EF-hand domain-containing protein" evidence="4">
    <location>
        <begin position="20"/>
        <end position="371"/>
    </location>
</feature>
<feature type="transmembrane region" description="Helical" evidence="3">
    <location>
        <begin position="148"/>
        <end position="173"/>
    </location>
</feature>
<reference evidence="6 7" key="1">
    <citation type="submission" date="2024-03" db="EMBL/GenBank/DDBJ databases">
        <title>Aureococcus anophagefferens CCMP1851 and Kratosvirus quantuckense: Draft genome of a second virus-susceptible host strain in the model system.</title>
        <authorList>
            <person name="Chase E."/>
            <person name="Truchon A.R."/>
            <person name="Schepens W."/>
            <person name="Wilhelm S.W."/>
        </authorList>
    </citation>
    <scope>NUCLEOTIDE SEQUENCE [LARGE SCALE GENOMIC DNA]</scope>
    <source>
        <strain evidence="6 7">CCMP1851</strain>
    </source>
</reference>
<evidence type="ECO:0000313" key="6">
    <source>
        <dbReference type="EMBL" id="KAK7248197.1"/>
    </source>
</evidence>
<dbReference type="Gene3D" id="1.10.238.10">
    <property type="entry name" value="EF-hand"/>
    <property type="match status" value="1"/>
</dbReference>
<keyword evidence="1" id="KW-0106">Calcium</keyword>
<gene>
    <name evidence="6" type="ORF">SO694_00081120</name>
</gene>
<comment type="caution">
    <text evidence="6">The sequence shown here is derived from an EMBL/GenBank/DDBJ whole genome shotgun (WGS) entry which is preliminary data.</text>
</comment>
<proteinExistence type="predicted"/>
<keyword evidence="3" id="KW-0812">Transmembrane</keyword>
<dbReference type="InterPro" id="IPR018247">
    <property type="entry name" value="EF_Hand_1_Ca_BS"/>
</dbReference>
<evidence type="ECO:0000256" key="1">
    <source>
        <dbReference type="ARBA" id="ARBA00022837"/>
    </source>
</evidence>
<dbReference type="InterPro" id="IPR011992">
    <property type="entry name" value="EF-hand-dom_pair"/>
</dbReference>
<dbReference type="Pfam" id="PF13202">
    <property type="entry name" value="EF-hand_5"/>
    <property type="match status" value="2"/>
</dbReference>
<evidence type="ECO:0000313" key="7">
    <source>
        <dbReference type="Proteomes" id="UP001363151"/>
    </source>
</evidence>
<dbReference type="CDD" id="cd00051">
    <property type="entry name" value="EFh"/>
    <property type="match status" value="1"/>
</dbReference>
<evidence type="ECO:0000256" key="4">
    <source>
        <dbReference type="SAM" id="SignalP"/>
    </source>
</evidence>
<feature type="region of interest" description="Disordered" evidence="2">
    <location>
        <begin position="334"/>
        <end position="371"/>
    </location>
</feature>
<accession>A0ABR1G5C3</accession>
<feature type="domain" description="EF-hand" evidence="5">
    <location>
        <begin position="191"/>
        <end position="226"/>
    </location>
</feature>
<feature type="domain" description="EF-hand" evidence="5">
    <location>
        <begin position="241"/>
        <end position="276"/>
    </location>
</feature>
<dbReference type="PROSITE" id="PS00018">
    <property type="entry name" value="EF_HAND_1"/>
    <property type="match status" value="2"/>
</dbReference>
<keyword evidence="3" id="KW-1133">Transmembrane helix</keyword>
<feature type="signal peptide" evidence="4">
    <location>
        <begin position="1"/>
        <end position="19"/>
    </location>
</feature>
<dbReference type="SUPFAM" id="SSF47473">
    <property type="entry name" value="EF-hand"/>
    <property type="match status" value="1"/>
</dbReference>
<dbReference type="EMBL" id="JBBJCI010000119">
    <property type="protein sequence ID" value="KAK7248197.1"/>
    <property type="molecule type" value="Genomic_DNA"/>
</dbReference>
<name>A0ABR1G5C3_AURAN</name>
<dbReference type="InterPro" id="IPR002048">
    <property type="entry name" value="EF_hand_dom"/>
</dbReference>
<evidence type="ECO:0000259" key="5">
    <source>
        <dbReference type="PROSITE" id="PS50222"/>
    </source>
</evidence>
<sequence>MKPLVVGIYYVLIPSLVLSKVAHSLEIFEHAGDQVPYATKLPASASYYLLRMHPELRGTRAGARVLGGGGAGAATVDDVIDGLHDSHRTMGHAAQDVMLIWVAFFFSFSEDIQDTIVEEVVAFFPMFISPIVSALPEGGARRGGTGEAVGMILVVLFCVVVYGAIQGVVAVYARAARCCHVRMPKSRDKREFLSAARAVFDIIDVDGNGSLDRAEIVARVARPEVRAFLEDSGDETLQGLLWPGRLEAALGALDTNSDGKIDAREWGSAIEVALAKTFGDGGGERGDGDVVLAPAAVDRAPRADAWTFDESARVPAVDIDSAGSAVADFNAAEDASSPVPLALDESAPEATPPASPGILVIRADDPSPESE</sequence>
<dbReference type="Proteomes" id="UP001363151">
    <property type="component" value="Unassembled WGS sequence"/>
</dbReference>